<dbReference type="PROSITE" id="PS51449">
    <property type="entry name" value="MTTASE_N"/>
    <property type="match status" value="1"/>
</dbReference>
<dbReference type="SUPFAM" id="SSF102114">
    <property type="entry name" value="Radical SAM enzymes"/>
    <property type="match status" value="1"/>
</dbReference>
<organism evidence="17 18">
    <name type="scientific">Desulfobulbus oralis</name>
    <dbReference type="NCBI Taxonomy" id="1986146"/>
    <lineage>
        <taxon>Bacteria</taxon>
        <taxon>Pseudomonadati</taxon>
        <taxon>Thermodesulfobacteriota</taxon>
        <taxon>Desulfobulbia</taxon>
        <taxon>Desulfobulbales</taxon>
        <taxon>Desulfobulbaceae</taxon>
        <taxon>Desulfobulbus</taxon>
    </lineage>
</organism>
<feature type="domain" description="Radical SAM core" evidence="16">
    <location>
        <begin position="155"/>
        <end position="388"/>
    </location>
</feature>
<dbReference type="NCBIfam" id="TIGR00089">
    <property type="entry name" value="MiaB/RimO family radical SAM methylthiotransferase"/>
    <property type="match status" value="1"/>
</dbReference>
<accession>A0A2L1GPM2</accession>
<keyword evidence="13" id="KW-0819">tRNA processing</keyword>
<feature type="binding site" evidence="13">
    <location>
        <position position="50"/>
    </location>
    <ligand>
        <name>[4Fe-4S] cluster</name>
        <dbReference type="ChEBI" id="CHEBI:49883"/>
        <label>1</label>
    </ligand>
</feature>
<comment type="similarity">
    <text evidence="13">Belongs to the methylthiotransferase family. MiaB subfamily.</text>
</comment>
<keyword evidence="6 13" id="KW-0479">Metal-binding</keyword>
<dbReference type="SFLD" id="SFLDF00273">
    <property type="entry name" value="(dimethylallyl)adenosine_tRNA"/>
    <property type="match status" value="1"/>
</dbReference>
<dbReference type="NCBIfam" id="TIGR01574">
    <property type="entry name" value="miaB-methiolase"/>
    <property type="match status" value="1"/>
</dbReference>
<dbReference type="PANTHER" id="PTHR43020">
    <property type="entry name" value="CDK5 REGULATORY SUBUNIT-ASSOCIATED PROTEIN 1"/>
    <property type="match status" value="1"/>
</dbReference>
<evidence type="ECO:0000259" key="16">
    <source>
        <dbReference type="PROSITE" id="PS51918"/>
    </source>
</evidence>
<dbReference type="PROSITE" id="PS51918">
    <property type="entry name" value="RADICAL_SAM"/>
    <property type="match status" value="1"/>
</dbReference>
<sequence length="453" mass="50308">MTAAKTVFIRTFGCQMNERDSEIMAQLLGRCDCRLVSVPEAADLVLVNTCSIRDKAEQKVYSLLGHLRDVQAKYGRPRWLGVAGCVAQQEGERLIERMPVVNLVIGTQQFFRLPELLARLEHGEKHVVALDLSKDFVIPPFQHLLNSPSRADAASGAPVQRFVNIMQGCNNFCSYCVVPYTRGREISRPFADILEEVRLLVDQGTREITLLGQNVNSYGKTNQVAAGPRRFPDLLRAVAQVPGLKRLRFTTSHPKDLDLDLMRCFAELPVLCPHVHLPVQSGSNAVLARMNRGYTAEAYLGKVLELRRLKPDITLATDFIVGFPGETEADFAATLRLLETVRFASSFSFKYSDRPQARASQFPDKIPEDAKAERLAQLQEKQNEITFEYNRALPGRTVEVLVESAGENGQGRTPGNRIVHFTAASGQALPAPGALVQVRIDRAGPHSLTGTWF</sequence>
<dbReference type="Pfam" id="PF00919">
    <property type="entry name" value="UPF0004"/>
    <property type="match status" value="1"/>
</dbReference>
<evidence type="ECO:0000256" key="13">
    <source>
        <dbReference type="HAMAP-Rule" id="MF_01864"/>
    </source>
</evidence>
<dbReference type="PROSITE" id="PS01278">
    <property type="entry name" value="MTTASE_RADICAL"/>
    <property type="match status" value="1"/>
</dbReference>
<evidence type="ECO:0000256" key="2">
    <source>
        <dbReference type="ARBA" id="ARBA00022485"/>
    </source>
</evidence>
<keyword evidence="7 13" id="KW-0408">Iron</keyword>
<reference evidence="17 18" key="1">
    <citation type="journal article" date="2018" name="MBio">
        <title>Insights into the evolution of host association through the isolation and characterization of a novel human periodontal pathobiont, Desulfobulbus oralis.</title>
        <authorList>
            <person name="Cross K.L."/>
            <person name="Chirania P."/>
            <person name="Xiong W."/>
            <person name="Beall C.J."/>
            <person name="Elkins J.G."/>
            <person name="Giannone R.J."/>
            <person name="Griffen A.L."/>
            <person name="Guss A.M."/>
            <person name="Hettich R.L."/>
            <person name="Joshi S.S."/>
            <person name="Mokrzan E.M."/>
            <person name="Martin R.K."/>
            <person name="Zhulin I.B."/>
            <person name="Leys E.J."/>
            <person name="Podar M."/>
        </authorList>
    </citation>
    <scope>NUCLEOTIDE SEQUENCE [LARGE SCALE GENOMIC DNA]</scope>
    <source>
        <strain evidence="17 18">ORNL</strain>
    </source>
</reference>
<evidence type="ECO:0000259" key="15">
    <source>
        <dbReference type="PROSITE" id="PS51449"/>
    </source>
</evidence>
<keyword evidence="5 13" id="KW-0949">S-adenosyl-L-methionine</keyword>
<comment type="catalytic activity">
    <reaction evidence="13">
        <text>N(6)-dimethylallyladenosine(37) in tRNA + (sulfur carrier)-SH + AH2 + 2 S-adenosyl-L-methionine = 2-methylsulfanyl-N(6)-dimethylallyladenosine(37) in tRNA + (sulfur carrier)-H + 5'-deoxyadenosine + L-methionine + A + S-adenosyl-L-homocysteine + 2 H(+)</text>
        <dbReference type="Rhea" id="RHEA:37067"/>
        <dbReference type="Rhea" id="RHEA-COMP:10375"/>
        <dbReference type="Rhea" id="RHEA-COMP:10376"/>
        <dbReference type="Rhea" id="RHEA-COMP:14737"/>
        <dbReference type="Rhea" id="RHEA-COMP:14739"/>
        <dbReference type="ChEBI" id="CHEBI:13193"/>
        <dbReference type="ChEBI" id="CHEBI:15378"/>
        <dbReference type="ChEBI" id="CHEBI:17319"/>
        <dbReference type="ChEBI" id="CHEBI:17499"/>
        <dbReference type="ChEBI" id="CHEBI:29917"/>
        <dbReference type="ChEBI" id="CHEBI:57844"/>
        <dbReference type="ChEBI" id="CHEBI:57856"/>
        <dbReference type="ChEBI" id="CHEBI:59789"/>
        <dbReference type="ChEBI" id="CHEBI:64428"/>
        <dbReference type="ChEBI" id="CHEBI:74415"/>
        <dbReference type="ChEBI" id="CHEBI:74417"/>
        <dbReference type="EC" id="2.8.4.3"/>
    </reaction>
</comment>
<evidence type="ECO:0000256" key="9">
    <source>
        <dbReference type="ARBA" id="ARBA00033765"/>
    </source>
</evidence>
<dbReference type="InterPro" id="IPR038135">
    <property type="entry name" value="Methylthiotransferase_N_sf"/>
</dbReference>
<dbReference type="InterPro" id="IPR006463">
    <property type="entry name" value="MiaB_methiolase"/>
</dbReference>
<keyword evidence="18" id="KW-1185">Reference proteome</keyword>
<evidence type="ECO:0000256" key="4">
    <source>
        <dbReference type="ARBA" id="ARBA00022679"/>
    </source>
</evidence>
<dbReference type="InterPro" id="IPR013848">
    <property type="entry name" value="Methylthiotransferase_N"/>
</dbReference>
<dbReference type="InterPro" id="IPR058240">
    <property type="entry name" value="rSAM_sf"/>
</dbReference>
<dbReference type="AlphaFoldDB" id="A0A2L1GPM2"/>
<dbReference type="InterPro" id="IPR005839">
    <property type="entry name" value="Methylthiotransferase"/>
</dbReference>
<dbReference type="EC" id="2.8.4.3" evidence="9 13"/>
<comment type="function">
    <text evidence="1 13">Catalyzes the methylthiolation of N6-(dimethylallyl)adenosine (i(6)A), leading to the formation of 2-methylthio-N6-(dimethylallyl)adenosine (ms(2)i(6)A) at position 37 in tRNAs that read codons beginning with uridine.</text>
</comment>
<keyword evidence="8 13" id="KW-0411">Iron-sulfur</keyword>
<feature type="binding site" evidence="13">
    <location>
        <position position="169"/>
    </location>
    <ligand>
        <name>[4Fe-4S] cluster</name>
        <dbReference type="ChEBI" id="CHEBI:49883"/>
        <label>2</label>
        <note>4Fe-4S-S-AdoMet</note>
    </ligand>
</feature>
<dbReference type="SFLD" id="SFLDG01082">
    <property type="entry name" value="B12-binding_domain_containing"/>
    <property type="match status" value="1"/>
</dbReference>
<dbReference type="PANTHER" id="PTHR43020:SF2">
    <property type="entry name" value="MITOCHONDRIAL TRNA METHYLTHIOTRANSFERASE CDK5RAP1"/>
    <property type="match status" value="1"/>
</dbReference>
<gene>
    <name evidence="13" type="primary">miaB</name>
    <name evidence="17" type="ORF">CAY53_09170</name>
</gene>
<evidence type="ECO:0000256" key="11">
    <source>
        <dbReference type="ARBA" id="ARBA00080698"/>
    </source>
</evidence>
<dbReference type="KEGG" id="deo:CAY53_09170"/>
<feature type="binding site" evidence="13">
    <location>
        <position position="173"/>
    </location>
    <ligand>
        <name>[4Fe-4S] cluster</name>
        <dbReference type="ChEBI" id="CHEBI:49883"/>
        <label>2</label>
        <note>4Fe-4S-S-AdoMet</note>
    </ligand>
</feature>
<evidence type="ECO:0000313" key="17">
    <source>
        <dbReference type="EMBL" id="AVD71619.1"/>
    </source>
</evidence>
<dbReference type="SFLD" id="SFLDG01061">
    <property type="entry name" value="methylthiotransferase"/>
    <property type="match status" value="1"/>
</dbReference>
<dbReference type="GO" id="GO:0046872">
    <property type="term" value="F:metal ion binding"/>
    <property type="evidence" value="ECO:0007669"/>
    <property type="project" value="UniProtKB-KW"/>
</dbReference>
<evidence type="ECO:0000259" key="14">
    <source>
        <dbReference type="PROSITE" id="PS50926"/>
    </source>
</evidence>
<dbReference type="Gene3D" id="3.80.30.20">
    <property type="entry name" value="tm_1862 like domain"/>
    <property type="match status" value="1"/>
</dbReference>
<dbReference type="SFLD" id="SFLDS00029">
    <property type="entry name" value="Radical_SAM"/>
    <property type="match status" value="1"/>
</dbReference>
<evidence type="ECO:0000256" key="8">
    <source>
        <dbReference type="ARBA" id="ARBA00023014"/>
    </source>
</evidence>
<evidence type="ECO:0000256" key="3">
    <source>
        <dbReference type="ARBA" id="ARBA00022490"/>
    </source>
</evidence>
<feature type="binding site" evidence="13">
    <location>
        <position position="176"/>
    </location>
    <ligand>
        <name>[4Fe-4S] cluster</name>
        <dbReference type="ChEBI" id="CHEBI:49883"/>
        <label>2</label>
        <note>4Fe-4S-S-AdoMet</note>
    </ligand>
</feature>
<name>A0A2L1GPM2_9BACT</name>
<keyword evidence="2 13" id="KW-0004">4Fe-4S</keyword>
<dbReference type="InterPro" id="IPR002792">
    <property type="entry name" value="TRAM_dom"/>
</dbReference>
<keyword evidence="3 13" id="KW-0963">Cytoplasm</keyword>
<comment type="cofactor">
    <cofactor evidence="13">
        <name>[4Fe-4S] cluster</name>
        <dbReference type="ChEBI" id="CHEBI:49883"/>
    </cofactor>
    <text evidence="13">Binds 2 [4Fe-4S] clusters. One cluster is coordinated with 3 cysteines and an exchangeable S-adenosyl-L-methionine.</text>
</comment>
<comment type="subunit">
    <text evidence="13">Monomer.</text>
</comment>
<dbReference type="GO" id="GO:0035597">
    <property type="term" value="F:tRNA-2-methylthio-N(6)-dimethylallyladenosine(37) synthase activity"/>
    <property type="evidence" value="ECO:0007669"/>
    <property type="project" value="UniProtKB-EC"/>
</dbReference>
<dbReference type="Gene3D" id="3.40.50.12160">
    <property type="entry name" value="Methylthiotransferase, N-terminal domain"/>
    <property type="match status" value="1"/>
</dbReference>
<evidence type="ECO:0000256" key="6">
    <source>
        <dbReference type="ARBA" id="ARBA00022723"/>
    </source>
</evidence>
<dbReference type="InterPro" id="IPR006638">
    <property type="entry name" value="Elp3/MiaA/NifB-like_rSAM"/>
</dbReference>
<dbReference type="PROSITE" id="PS50926">
    <property type="entry name" value="TRAM"/>
    <property type="match status" value="1"/>
</dbReference>
<dbReference type="RefSeq" id="WP_104936865.1">
    <property type="nucleotide sequence ID" value="NZ_CP021255.1"/>
</dbReference>
<evidence type="ECO:0000256" key="1">
    <source>
        <dbReference type="ARBA" id="ARBA00003234"/>
    </source>
</evidence>
<evidence type="ECO:0000256" key="5">
    <source>
        <dbReference type="ARBA" id="ARBA00022691"/>
    </source>
</evidence>
<dbReference type="GO" id="GO:0051539">
    <property type="term" value="F:4 iron, 4 sulfur cluster binding"/>
    <property type="evidence" value="ECO:0007669"/>
    <property type="project" value="UniProtKB-UniRule"/>
</dbReference>
<feature type="binding site" evidence="13">
    <location>
        <position position="85"/>
    </location>
    <ligand>
        <name>[4Fe-4S] cluster</name>
        <dbReference type="ChEBI" id="CHEBI:49883"/>
        <label>1</label>
    </ligand>
</feature>
<dbReference type="GO" id="GO:0005829">
    <property type="term" value="C:cytosol"/>
    <property type="evidence" value="ECO:0007669"/>
    <property type="project" value="TreeGrafter"/>
</dbReference>
<feature type="domain" description="MTTase N-terminal" evidence="15">
    <location>
        <begin position="5"/>
        <end position="122"/>
    </location>
</feature>
<dbReference type="OrthoDB" id="9805215at2"/>
<dbReference type="EMBL" id="CP021255">
    <property type="protein sequence ID" value="AVD71619.1"/>
    <property type="molecule type" value="Genomic_DNA"/>
</dbReference>
<proteinExistence type="inferred from homology"/>
<evidence type="ECO:0000256" key="12">
    <source>
        <dbReference type="ARBA" id="ARBA00081141"/>
    </source>
</evidence>
<dbReference type="InterPro" id="IPR020612">
    <property type="entry name" value="Methylthiotransferase_CS"/>
</dbReference>
<evidence type="ECO:0000313" key="18">
    <source>
        <dbReference type="Proteomes" id="UP000239867"/>
    </source>
</evidence>
<comment type="subcellular location">
    <subcellularLocation>
        <location evidence="13">Cytoplasm</location>
    </subcellularLocation>
</comment>
<evidence type="ECO:0000256" key="10">
    <source>
        <dbReference type="ARBA" id="ARBA00068570"/>
    </source>
</evidence>
<dbReference type="InterPro" id="IPR023404">
    <property type="entry name" value="rSAM_horseshoe"/>
</dbReference>
<dbReference type="SMART" id="SM00729">
    <property type="entry name" value="Elp3"/>
    <property type="match status" value="1"/>
</dbReference>
<dbReference type="Proteomes" id="UP000239867">
    <property type="component" value="Chromosome"/>
</dbReference>
<dbReference type="CDD" id="cd01335">
    <property type="entry name" value="Radical_SAM"/>
    <property type="match status" value="1"/>
</dbReference>
<dbReference type="HAMAP" id="MF_01864">
    <property type="entry name" value="tRNA_metthiotr_MiaB"/>
    <property type="match status" value="1"/>
</dbReference>
<feature type="binding site" evidence="13">
    <location>
        <position position="14"/>
    </location>
    <ligand>
        <name>[4Fe-4S] cluster</name>
        <dbReference type="ChEBI" id="CHEBI:49883"/>
        <label>1</label>
    </ligand>
</feature>
<protein>
    <recommendedName>
        <fullName evidence="10 13">tRNA-2-methylthio-N(6)-dimethylallyladenosine synthase</fullName>
        <ecNumber evidence="9 13">2.8.4.3</ecNumber>
    </recommendedName>
    <alternativeName>
        <fullName evidence="12 13">(Dimethylallyl)adenosine tRNA methylthiotransferase MiaB</fullName>
    </alternativeName>
    <alternativeName>
        <fullName evidence="11 13">tRNA-i(6)A37 methylthiotransferase</fullName>
    </alternativeName>
</protein>
<keyword evidence="4 13" id="KW-0808">Transferase</keyword>
<dbReference type="Pfam" id="PF04055">
    <property type="entry name" value="Radical_SAM"/>
    <property type="match status" value="1"/>
</dbReference>
<dbReference type="FunFam" id="3.40.50.12160:FF:000003">
    <property type="entry name" value="CDK5 regulatory subunit-associated protein 1"/>
    <property type="match status" value="1"/>
</dbReference>
<evidence type="ECO:0000256" key="7">
    <source>
        <dbReference type="ARBA" id="ARBA00023004"/>
    </source>
</evidence>
<dbReference type="InterPro" id="IPR007197">
    <property type="entry name" value="rSAM"/>
</dbReference>
<dbReference type="FunFam" id="3.80.30.20:FF:000001">
    <property type="entry name" value="tRNA-2-methylthio-N(6)-dimethylallyladenosine synthase 2"/>
    <property type="match status" value="1"/>
</dbReference>
<dbReference type="Pfam" id="PF01938">
    <property type="entry name" value="TRAM"/>
    <property type="match status" value="1"/>
</dbReference>
<feature type="domain" description="TRAM" evidence="14">
    <location>
        <begin position="391"/>
        <end position="453"/>
    </location>
</feature>